<accession>A0A1J1IGV3</accession>
<proteinExistence type="predicted"/>
<organism evidence="1 2">
    <name type="scientific">Clunio marinus</name>
    <dbReference type="NCBI Taxonomy" id="568069"/>
    <lineage>
        <taxon>Eukaryota</taxon>
        <taxon>Metazoa</taxon>
        <taxon>Ecdysozoa</taxon>
        <taxon>Arthropoda</taxon>
        <taxon>Hexapoda</taxon>
        <taxon>Insecta</taxon>
        <taxon>Pterygota</taxon>
        <taxon>Neoptera</taxon>
        <taxon>Endopterygota</taxon>
        <taxon>Diptera</taxon>
        <taxon>Nematocera</taxon>
        <taxon>Chironomoidea</taxon>
        <taxon>Chironomidae</taxon>
        <taxon>Clunio</taxon>
    </lineage>
</organism>
<dbReference type="Proteomes" id="UP000183832">
    <property type="component" value="Unassembled WGS sequence"/>
</dbReference>
<sequence>MLIAPFVAFTLQESKDLKEILNIIIETHNEVYDSKCKLVLQISLSLGSTKTQLTWNEKLQA</sequence>
<dbReference type="EMBL" id="CVRI01000047">
    <property type="protein sequence ID" value="CRK98270.1"/>
    <property type="molecule type" value="Genomic_DNA"/>
</dbReference>
<gene>
    <name evidence="1" type="ORF">CLUMA_CG011632</name>
</gene>
<evidence type="ECO:0000313" key="1">
    <source>
        <dbReference type="EMBL" id="CRK98270.1"/>
    </source>
</evidence>
<dbReference type="AlphaFoldDB" id="A0A1J1IGV3"/>
<evidence type="ECO:0000313" key="2">
    <source>
        <dbReference type="Proteomes" id="UP000183832"/>
    </source>
</evidence>
<reference evidence="1 2" key="1">
    <citation type="submission" date="2015-04" db="EMBL/GenBank/DDBJ databases">
        <authorList>
            <person name="Syromyatnikov M.Y."/>
            <person name="Popov V.N."/>
        </authorList>
    </citation>
    <scope>NUCLEOTIDE SEQUENCE [LARGE SCALE GENOMIC DNA]</scope>
</reference>
<protein>
    <submittedName>
        <fullName evidence="1">CLUMA_CG011632, isoform A</fullName>
    </submittedName>
</protein>
<name>A0A1J1IGV3_9DIPT</name>
<keyword evidence="2" id="KW-1185">Reference proteome</keyword>